<dbReference type="PROSITE" id="PS51186">
    <property type="entry name" value="GNAT"/>
    <property type="match status" value="1"/>
</dbReference>
<gene>
    <name evidence="2" type="ORF">PBAT_20590</name>
</gene>
<feature type="domain" description="N-acetyltransferase" evidence="1">
    <location>
        <begin position="164"/>
        <end position="297"/>
    </location>
</feature>
<keyword evidence="3" id="KW-1185">Reference proteome</keyword>
<dbReference type="EMBL" id="LVJI01000044">
    <property type="protein sequence ID" value="OAB41786.1"/>
    <property type="molecule type" value="Genomic_DNA"/>
</dbReference>
<evidence type="ECO:0000313" key="2">
    <source>
        <dbReference type="EMBL" id="OAB41786.1"/>
    </source>
</evidence>
<dbReference type="GO" id="GO:0016747">
    <property type="term" value="F:acyltransferase activity, transferring groups other than amino-acyl groups"/>
    <property type="evidence" value="ECO:0007669"/>
    <property type="project" value="InterPro"/>
</dbReference>
<dbReference type="InterPro" id="IPR000182">
    <property type="entry name" value="GNAT_dom"/>
</dbReference>
<dbReference type="Gene3D" id="3.40.630.30">
    <property type="match status" value="1"/>
</dbReference>
<dbReference type="Proteomes" id="UP000077355">
    <property type="component" value="Unassembled WGS sequence"/>
</dbReference>
<dbReference type="CDD" id="cd04301">
    <property type="entry name" value="NAT_SF"/>
    <property type="match status" value="1"/>
</dbReference>
<dbReference type="Pfam" id="PF13508">
    <property type="entry name" value="Acetyltransf_7"/>
    <property type="match status" value="1"/>
</dbReference>
<dbReference type="AlphaFoldDB" id="A0A162K1X8"/>
<reference evidence="2 3" key="1">
    <citation type="submission" date="2016-03" db="EMBL/GenBank/DDBJ databases">
        <title>Draft genome sequence of Paenibacillus antarcticus CECT 5836.</title>
        <authorList>
            <person name="Shin S.-K."/>
            <person name="Yi H."/>
        </authorList>
    </citation>
    <scope>NUCLEOTIDE SEQUENCE [LARGE SCALE GENOMIC DNA]</scope>
    <source>
        <strain evidence="2 3">CECT 5836</strain>
    </source>
</reference>
<evidence type="ECO:0000259" key="1">
    <source>
        <dbReference type="PROSITE" id="PS51186"/>
    </source>
</evidence>
<organism evidence="2 3">
    <name type="scientific">Paenibacillus antarcticus</name>
    <dbReference type="NCBI Taxonomy" id="253703"/>
    <lineage>
        <taxon>Bacteria</taxon>
        <taxon>Bacillati</taxon>
        <taxon>Bacillota</taxon>
        <taxon>Bacilli</taxon>
        <taxon>Bacillales</taxon>
        <taxon>Paenibacillaceae</taxon>
        <taxon>Paenibacillus</taxon>
    </lineage>
</organism>
<sequence length="297" mass="33880">MKNHYFVKANKNLFAVYQTIYSQADIEMWYDWNARLNDTKWSEDCYFLYCDGEKVGGAIIAPNVIMFPFLIAPFCDRRLFWKLLLLQGEAMSSEGEILLKGILTENVDILMSLGAEIWRPRQIMCRPTDKLSYSLDDCYFLETPKESDIAEMARALRNSFLGGIAYEVFGEESIEEINKTIRNCFEWYTATNTLNQVVVAKEKSTGRIIGGCIAGVYPEIVNNFSGINDVFVLPEYRGKGLAQAMIKYSITAAYSITPVIKLHILIGNPAEHLYQRLGFVAGPRFTDMKYKKSDSYT</sequence>
<protein>
    <recommendedName>
        <fullName evidence="1">N-acetyltransferase domain-containing protein</fullName>
    </recommendedName>
</protein>
<name>A0A162K1X8_9BACL</name>
<accession>A0A162K1X8</accession>
<comment type="caution">
    <text evidence="2">The sequence shown here is derived from an EMBL/GenBank/DDBJ whole genome shotgun (WGS) entry which is preliminary data.</text>
</comment>
<dbReference type="OrthoDB" id="2858212at2"/>
<dbReference type="InterPro" id="IPR016181">
    <property type="entry name" value="Acyl_CoA_acyltransferase"/>
</dbReference>
<dbReference type="RefSeq" id="WP_068652451.1">
    <property type="nucleotide sequence ID" value="NZ_CP043611.1"/>
</dbReference>
<dbReference type="SUPFAM" id="SSF55729">
    <property type="entry name" value="Acyl-CoA N-acyltransferases (Nat)"/>
    <property type="match status" value="1"/>
</dbReference>
<proteinExistence type="predicted"/>
<evidence type="ECO:0000313" key="3">
    <source>
        <dbReference type="Proteomes" id="UP000077355"/>
    </source>
</evidence>